<dbReference type="PANTHER" id="PTHR12215">
    <property type="entry name" value="PHOSPHOPANTETHEINE TRANSFERASE"/>
    <property type="match status" value="1"/>
</dbReference>
<proteinExistence type="predicted"/>
<dbReference type="InterPro" id="IPR008278">
    <property type="entry name" value="4-PPantetheinyl_Trfase_dom"/>
</dbReference>
<dbReference type="SUPFAM" id="SSF56214">
    <property type="entry name" value="4'-phosphopantetheinyl transferase"/>
    <property type="match status" value="1"/>
</dbReference>
<dbReference type="PANTHER" id="PTHR12215:SF10">
    <property type="entry name" value="L-AMINOADIPATE-SEMIALDEHYDE DEHYDROGENASE-PHOSPHOPANTETHEINYL TRANSFERASE"/>
    <property type="match status" value="1"/>
</dbReference>
<dbReference type="AlphaFoldDB" id="A0AAV5QX42"/>
<dbReference type="Proteomes" id="UP001360560">
    <property type="component" value="Unassembled WGS sequence"/>
</dbReference>
<name>A0AAV5QX42_9ASCO</name>
<dbReference type="GO" id="GO:0000287">
    <property type="term" value="F:magnesium ion binding"/>
    <property type="evidence" value="ECO:0007669"/>
    <property type="project" value="InterPro"/>
</dbReference>
<evidence type="ECO:0000313" key="4">
    <source>
        <dbReference type="EMBL" id="GMM39051.1"/>
    </source>
</evidence>
<dbReference type="InterPro" id="IPR037143">
    <property type="entry name" value="4-PPantetheinyl_Trfase_dom_sf"/>
</dbReference>
<keyword evidence="5" id="KW-1185">Reference proteome</keyword>
<gene>
    <name evidence="4" type="ORF">DASC09_063900</name>
</gene>
<dbReference type="GO" id="GO:0005829">
    <property type="term" value="C:cytosol"/>
    <property type="evidence" value="ECO:0007669"/>
    <property type="project" value="TreeGrafter"/>
</dbReference>
<keyword evidence="2" id="KW-0808">Transferase</keyword>
<accession>A0AAV5QX42</accession>
<dbReference type="InterPro" id="IPR050559">
    <property type="entry name" value="P-Pant_transferase_sf"/>
</dbReference>
<dbReference type="RefSeq" id="XP_064856046.1">
    <property type="nucleotide sequence ID" value="XM_064999974.1"/>
</dbReference>
<evidence type="ECO:0000259" key="3">
    <source>
        <dbReference type="Pfam" id="PF01648"/>
    </source>
</evidence>
<dbReference type="GeneID" id="90077039"/>
<sequence length="267" mass="30689">MDPTITKGYQALKERKDYIIVFLLPIDAFWLENEFNFEVSLRLLPLRNQLKVKNQKYFRDRCLGLGNQLLLVYVLWLMNQSWSIEQVLSRLHHGSNGKPMFEDVDFNLSNDKESLLNSMAIAGGTVGLDTINFHLINRQFVDEIKLGTLHDSELALLEKQTEEEDYLRLFAQLWSLKESYTKYLGTGLIGVDLKQLEFRNVRLITTAGDSNTGIQLYIDGKRKVLGAIMTRLYNDQVYYSVVTDKDSPSLQEIVVGLKDLCSVLNNI</sequence>
<dbReference type="GO" id="GO:0019878">
    <property type="term" value="P:lysine biosynthetic process via aminoadipic acid"/>
    <property type="evidence" value="ECO:0007669"/>
    <property type="project" value="TreeGrafter"/>
</dbReference>
<comment type="caution">
    <text evidence="4">The sequence shown here is derived from an EMBL/GenBank/DDBJ whole genome shotgun (WGS) entry which is preliminary data.</text>
</comment>
<dbReference type="EMBL" id="BTFZ01000020">
    <property type="protein sequence ID" value="GMM39051.1"/>
    <property type="molecule type" value="Genomic_DNA"/>
</dbReference>
<evidence type="ECO:0000256" key="2">
    <source>
        <dbReference type="ARBA" id="ARBA00022679"/>
    </source>
</evidence>
<protein>
    <recommendedName>
        <fullName evidence="1">holo-[acyl-carrier-protein] synthase</fullName>
        <ecNumber evidence="1">2.7.8.7</ecNumber>
    </recommendedName>
</protein>
<dbReference type="EC" id="2.7.8.7" evidence="1"/>
<dbReference type="GO" id="GO:0008897">
    <property type="term" value="F:holo-[acyl-carrier-protein] synthase activity"/>
    <property type="evidence" value="ECO:0007669"/>
    <property type="project" value="UniProtKB-EC"/>
</dbReference>
<organism evidence="4 5">
    <name type="scientific">Saccharomycopsis crataegensis</name>
    <dbReference type="NCBI Taxonomy" id="43959"/>
    <lineage>
        <taxon>Eukaryota</taxon>
        <taxon>Fungi</taxon>
        <taxon>Dikarya</taxon>
        <taxon>Ascomycota</taxon>
        <taxon>Saccharomycotina</taxon>
        <taxon>Saccharomycetes</taxon>
        <taxon>Saccharomycopsidaceae</taxon>
        <taxon>Saccharomycopsis</taxon>
    </lineage>
</organism>
<evidence type="ECO:0000313" key="5">
    <source>
        <dbReference type="Proteomes" id="UP001360560"/>
    </source>
</evidence>
<evidence type="ECO:0000256" key="1">
    <source>
        <dbReference type="ARBA" id="ARBA00013172"/>
    </source>
</evidence>
<reference evidence="4 5" key="1">
    <citation type="journal article" date="2023" name="Elife">
        <title>Identification of key yeast species and microbe-microbe interactions impacting larval growth of Drosophila in the wild.</title>
        <authorList>
            <person name="Mure A."/>
            <person name="Sugiura Y."/>
            <person name="Maeda R."/>
            <person name="Honda K."/>
            <person name="Sakurai N."/>
            <person name="Takahashi Y."/>
            <person name="Watada M."/>
            <person name="Katoh T."/>
            <person name="Gotoh A."/>
            <person name="Gotoh Y."/>
            <person name="Taniguchi I."/>
            <person name="Nakamura K."/>
            <person name="Hayashi T."/>
            <person name="Katayama T."/>
            <person name="Uemura T."/>
            <person name="Hattori Y."/>
        </authorList>
    </citation>
    <scope>NUCLEOTIDE SEQUENCE [LARGE SCALE GENOMIC DNA]</scope>
    <source>
        <strain evidence="4 5">SC-9</strain>
    </source>
</reference>
<dbReference type="Pfam" id="PF01648">
    <property type="entry name" value="ACPS"/>
    <property type="match status" value="1"/>
</dbReference>
<feature type="domain" description="4'-phosphopantetheinyl transferase" evidence="3">
    <location>
        <begin position="126"/>
        <end position="200"/>
    </location>
</feature>
<dbReference type="Gene3D" id="3.90.470.20">
    <property type="entry name" value="4'-phosphopantetheinyl transferase domain"/>
    <property type="match status" value="2"/>
</dbReference>